<dbReference type="Pfam" id="PF13845">
    <property type="entry name" value="Septum_form"/>
    <property type="match status" value="1"/>
</dbReference>
<accession>A0ABS7FVB5</accession>
<organism evidence="2 3">
    <name type="scientific">Actinomadura parmotrematis</name>
    <dbReference type="NCBI Taxonomy" id="2864039"/>
    <lineage>
        <taxon>Bacteria</taxon>
        <taxon>Bacillati</taxon>
        <taxon>Actinomycetota</taxon>
        <taxon>Actinomycetes</taxon>
        <taxon>Streptosporangiales</taxon>
        <taxon>Thermomonosporaceae</taxon>
        <taxon>Actinomadura</taxon>
    </lineage>
</organism>
<dbReference type="Proteomes" id="UP000774570">
    <property type="component" value="Unassembled WGS sequence"/>
</dbReference>
<dbReference type="PROSITE" id="PS51257">
    <property type="entry name" value="PROKAR_LIPOPROTEIN"/>
    <property type="match status" value="1"/>
</dbReference>
<proteinExistence type="predicted"/>
<dbReference type="EMBL" id="JAIBOA010000008">
    <property type="protein sequence ID" value="MBW8483507.1"/>
    <property type="molecule type" value="Genomic_DNA"/>
</dbReference>
<feature type="domain" description="Septum formation-related" evidence="1">
    <location>
        <begin position="64"/>
        <end position="276"/>
    </location>
</feature>
<protein>
    <submittedName>
        <fullName evidence="2">Septum formation family protein</fullName>
    </submittedName>
</protein>
<comment type="caution">
    <text evidence="2">The sequence shown here is derived from an EMBL/GenBank/DDBJ whole genome shotgun (WGS) entry which is preliminary data.</text>
</comment>
<gene>
    <name evidence="2" type="ORF">K1Y72_14065</name>
</gene>
<evidence type="ECO:0000313" key="3">
    <source>
        <dbReference type="Proteomes" id="UP000774570"/>
    </source>
</evidence>
<evidence type="ECO:0000313" key="2">
    <source>
        <dbReference type="EMBL" id="MBW8483507.1"/>
    </source>
</evidence>
<sequence length="291" mass="30344">MTAPREGRRGKRLAVGGVAAGFACVAALALLAGLCTGTVRAPGRAADGRLTGRGRVTVDRLRVGDCVTGFRGERSGRTVTALPCDRPHNAELVAAPAVPAADHPTAARASAAAGRLCDAATRRLRVKSRYAGVLRNVFLAPDPEKGGGGDGAARCILWIPGGDRLDAPLAASVDPAVRLWTELATGDCLAGDRADAAGLYRTVPCSRPHRAQVVAAETLGGGAWPGTKTVKKESANRCERPWAEASHAAGAPRGLKPYYLYPLKENWAGGERSVVCLMVSPEKSLERSLVR</sequence>
<keyword evidence="3" id="KW-1185">Reference proteome</keyword>
<dbReference type="RefSeq" id="WP_220166743.1">
    <property type="nucleotide sequence ID" value="NZ_JAIBOA010000008.1"/>
</dbReference>
<name>A0ABS7FVB5_9ACTN</name>
<evidence type="ECO:0000259" key="1">
    <source>
        <dbReference type="Pfam" id="PF13845"/>
    </source>
</evidence>
<dbReference type="InterPro" id="IPR026004">
    <property type="entry name" value="Septum_form"/>
</dbReference>
<reference evidence="2 3" key="1">
    <citation type="submission" date="2021-07" db="EMBL/GenBank/DDBJ databases">
        <title>Actinomadura sp. PM05-2 isolated from lichen.</title>
        <authorList>
            <person name="Somphong A."/>
            <person name="Phongsopitanun W."/>
            <person name="Tanasupawat S."/>
            <person name="Peongsungnone V."/>
        </authorList>
    </citation>
    <scope>NUCLEOTIDE SEQUENCE [LARGE SCALE GENOMIC DNA]</scope>
    <source>
        <strain evidence="2 3">PM05-2</strain>
    </source>
</reference>